<gene>
    <name evidence="10" type="ORF">ABL_04873</name>
</gene>
<evidence type="ECO:0000256" key="8">
    <source>
        <dbReference type="PIRSR" id="PIRSR602403-1"/>
    </source>
</evidence>
<dbReference type="VEuPathDB" id="FungiDB:An14g03110"/>
<dbReference type="PROSITE" id="PS00086">
    <property type="entry name" value="CYTOCHROME_P450"/>
    <property type="match status" value="1"/>
</dbReference>
<dbReference type="InterPro" id="IPR002403">
    <property type="entry name" value="Cyt_P450_E_grp-IV"/>
</dbReference>
<evidence type="ECO:0000256" key="3">
    <source>
        <dbReference type="ARBA" id="ARBA00022617"/>
    </source>
</evidence>
<evidence type="ECO:0000313" key="10">
    <source>
        <dbReference type="EMBL" id="GAQ42212.1"/>
    </source>
</evidence>
<dbReference type="VEuPathDB" id="FungiDB:M747DRAFT_320156"/>
<dbReference type="VEuPathDB" id="FungiDB:M747DRAFT_291648"/>
<evidence type="ECO:0000313" key="11">
    <source>
        <dbReference type="Proteomes" id="UP000068243"/>
    </source>
</evidence>
<sequence>MSSEISSFLTWGALLVLAWTIYGAIWRLYLSPLAAFPGPKIVALTSWVEFYHDVVKKGTYMWEIEKMHQKYGPIVRVSPYELHCIDPDFYNVIYASLPQKRDKYEKFTKSPDCNNATGFTVEHAHHRIRRDALAPFFSKRNTLGLEDSIKACVDQLCANIARAHAAKEPFNLTLGSIATTMDVLTSYSFGQPFGLLADEALATQWRDTVFHIMRALPIVRAFPLLVRLVDLLPPIISKWITPDLSILMGWKQRIRKQTEDVLAYRGIYSDPDRKATTVIEALRDSDKLPPKEKTLQRLSEEGAILLIAGSETPAKVNAVLWYHLLANPTRLQRLRNELASIYPDPKHPLPSVTELEKLPYLNACVLEGLRLQSGVSGRSHRLAPTSLSYGNWTIPARTPLSSISVFQHYNPVRFPDPQAFLPERWLLEDGSGIRMDLKRSLVAFGAGTRYCLGTSLAYAELYLMAAALATRVDMELFETTVDDVKIMLDWTIPQPKPDTQGVRVKTNHQWQKGIFEAMGKPWILPSILKSITGTPPPCTEGNREKSTSPLIRSIHYAFDPVPSDHDVPTSSDFFPQLRECLQHPPHDECVYIQPTDLRVPWPTSFPAAVQCKHWQEVEQSARELLDEIVSEIQKEAQSRSQSQDKSGGRLLSTQLGASPDALPQKKLHEVLETAVTGTIYMFPAANVARARIMAKAILLIFLHDDVVEAHDGSDAGETFLDLLLQSDRLPQTPPPEGDTEPGLPWRQRILREFVNEVLTEDPISGLELLQGLKIWSQHTRSHILKDQDQMANYTNLQDYVEYRMDDLAADFDHAAIHFTTNVHPTETEIAGLSTIRRLYLIHASLTNDLYSYAKELHDLQTRGCTMINSVRVLQNNMMVGDDTAKGILRRILLDVERQLHAEQQRLRMDAATTETQNIIAQAVVQSLAGNLFYSATTYRYARVVEGAKLE</sequence>
<comment type="caution">
    <text evidence="10">The sequence shown here is derived from an EMBL/GenBank/DDBJ whole genome shotgun (WGS) entry which is preliminary data.</text>
</comment>
<keyword evidence="6 8" id="KW-0408">Iron</keyword>
<name>A0A100IJ52_ASPNG</name>
<dbReference type="PANTHER" id="PTHR24305:SF157">
    <property type="entry name" value="N-ACETYLTRYPTOPHAN 6-HYDROXYLASE IVOC-RELATED"/>
    <property type="match status" value="1"/>
</dbReference>
<dbReference type="InterPro" id="IPR036396">
    <property type="entry name" value="Cyt_P450_sf"/>
</dbReference>
<evidence type="ECO:0000256" key="9">
    <source>
        <dbReference type="SAM" id="MobiDB-lite"/>
    </source>
</evidence>
<dbReference type="Gene3D" id="1.10.600.10">
    <property type="entry name" value="Farnesyl Diphosphate Synthase"/>
    <property type="match status" value="1"/>
</dbReference>
<keyword evidence="4 8" id="KW-0479">Metal-binding</keyword>
<proteinExistence type="inferred from homology"/>
<dbReference type="VEuPathDB" id="FungiDB:ASPNIDRAFT2_1156020"/>
<organism evidence="10 11">
    <name type="scientific">Aspergillus niger</name>
    <dbReference type="NCBI Taxonomy" id="5061"/>
    <lineage>
        <taxon>Eukaryota</taxon>
        <taxon>Fungi</taxon>
        <taxon>Dikarya</taxon>
        <taxon>Ascomycota</taxon>
        <taxon>Pezizomycotina</taxon>
        <taxon>Eurotiomycetes</taxon>
        <taxon>Eurotiomycetidae</taxon>
        <taxon>Eurotiales</taxon>
        <taxon>Aspergillaceae</taxon>
        <taxon>Aspergillus</taxon>
        <taxon>Aspergillus subgen. Circumdati</taxon>
    </lineage>
</organism>
<dbReference type="InterPro" id="IPR050121">
    <property type="entry name" value="Cytochrome_P450_monoxygenase"/>
</dbReference>
<dbReference type="Gene3D" id="1.10.630.10">
    <property type="entry name" value="Cytochrome P450"/>
    <property type="match status" value="1"/>
</dbReference>
<keyword evidence="7" id="KW-0503">Monooxygenase</keyword>
<dbReference type="AlphaFoldDB" id="A0A100IJ52"/>
<feature type="compositionally biased region" description="Polar residues" evidence="9">
    <location>
        <begin position="638"/>
        <end position="656"/>
    </location>
</feature>
<dbReference type="PANTHER" id="PTHR24305">
    <property type="entry name" value="CYTOCHROME P450"/>
    <property type="match status" value="1"/>
</dbReference>
<comment type="cofactor">
    <cofactor evidence="1 8">
        <name>heme</name>
        <dbReference type="ChEBI" id="CHEBI:30413"/>
    </cofactor>
</comment>
<feature type="region of interest" description="Disordered" evidence="9">
    <location>
        <begin position="635"/>
        <end position="657"/>
    </location>
</feature>
<dbReference type="GO" id="GO:0016705">
    <property type="term" value="F:oxidoreductase activity, acting on paired donors, with incorporation or reduction of molecular oxygen"/>
    <property type="evidence" value="ECO:0007669"/>
    <property type="project" value="InterPro"/>
</dbReference>
<dbReference type="SUPFAM" id="SSF48264">
    <property type="entry name" value="Cytochrome P450"/>
    <property type="match status" value="1"/>
</dbReference>
<comment type="similarity">
    <text evidence="2">Belongs to the cytochrome P450 family.</text>
</comment>
<dbReference type="GO" id="GO:0020037">
    <property type="term" value="F:heme binding"/>
    <property type="evidence" value="ECO:0007669"/>
    <property type="project" value="InterPro"/>
</dbReference>
<evidence type="ECO:0000256" key="4">
    <source>
        <dbReference type="ARBA" id="ARBA00022723"/>
    </source>
</evidence>
<evidence type="ECO:0000256" key="2">
    <source>
        <dbReference type="ARBA" id="ARBA00010617"/>
    </source>
</evidence>
<keyword evidence="5" id="KW-0560">Oxidoreductase</keyword>
<dbReference type="CDD" id="cd11062">
    <property type="entry name" value="CYP58-like"/>
    <property type="match status" value="1"/>
</dbReference>
<keyword evidence="3 8" id="KW-0349">Heme</keyword>
<dbReference type="InterPro" id="IPR017972">
    <property type="entry name" value="Cyt_P450_CS"/>
</dbReference>
<dbReference type="Pfam" id="PF19086">
    <property type="entry name" value="Terpene_syn_C_2"/>
    <property type="match status" value="1"/>
</dbReference>
<accession>A0A100IJ52</accession>
<evidence type="ECO:0000256" key="6">
    <source>
        <dbReference type="ARBA" id="ARBA00023004"/>
    </source>
</evidence>
<protein>
    <submittedName>
        <fullName evidence="10">Cytochrome P450</fullName>
    </submittedName>
</protein>
<dbReference type="GO" id="GO:0004497">
    <property type="term" value="F:monooxygenase activity"/>
    <property type="evidence" value="ECO:0007669"/>
    <property type="project" value="UniProtKB-KW"/>
</dbReference>
<dbReference type="GO" id="GO:0005506">
    <property type="term" value="F:iron ion binding"/>
    <property type="evidence" value="ECO:0007669"/>
    <property type="project" value="InterPro"/>
</dbReference>
<dbReference type="VEuPathDB" id="FungiDB:ATCC64974_2740"/>
<dbReference type="PRINTS" id="PR00465">
    <property type="entry name" value="EP450IV"/>
</dbReference>
<dbReference type="Proteomes" id="UP000068243">
    <property type="component" value="Unassembled WGS sequence"/>
</dbReference>
<evidence type="ECO:0000256" key="1">
    <source>
        <dbReference type="ARBA" id="ARBA00001971"/>
    </source>
</evidence>
<dbReference type="VEuPathDB" id="FungiDB:ASPNIDRAFT2_1155978"/>
<feature type="binding site" description="axial binding residue" evidence="8">
    <location>
        <position position="451"/>
    </location>
    <ligand>
        <name>heme</name>
        <dbReference type="ChEBI" id="CHEBI:30413"/>
    </ligand>
    <ligandPart>
        <name>Fe</name>
        <dbReference type="ChEBI" id="CHEBI:18248"/>
    </ligandPart>
</feature>
<dbReference type="InterPro" id="IPR008949">
    <property type="entry name" value="Isoprenoid_synthase_dom_sf"/>
</dbReference>
<dbReference type="OrthoDB" id="3945418at2759"/>
<dbReference type="VEuPathDB" id="FungiDB:ATCC64974_1840"/>
<evidence type="ECO:0000256" key="7">
    <source>
        <dbReference type="ARBA" id="ARBA00023033"/>
    </source>
</evidence>
<dbReference type="EMBL" id="BCMY01000007">
    <property type="protein sequence ID" value="GAQ42212.1"/>
    <property type="molecule type" value="Genomic_DNA"/>
</dbReference>
<dbReference type="Pfam" id="PF00067">
    <property type="entry name" value="p450"/>
    <property type="match status" value="1"/>
</dbReference>
<dbReference type="SUPFAM" id="SSF48576">
    <property type="entry name" value="Terpenoid synthases"/>
    <property type="match status" value="1"/>
</dbReference>
<dbReference type="InterPro" id="IPR001128">
    <property type="entry name" value="Cyt_P450"/>
</dbReference>
<dbReference type="VEuPathDB" id="FungiDB:An14g02060"/>
<evidence type="ECO:0000256" key="5">
    <source>
        <dbReference type="ARBA" id="ARBA00023002"/>
    </source>
</evidence>
<reference evidence="11" key="1">
    <citation type="journal article" date="2016" name="Genome Announc.">
        <title>Draft genome sequence of Aspergillus niger strain An76.</title>
        <authorList>
            <person name="Gong W."/>
            <person name="Cheng Z."/>
            <person name="Zhang H."/>
            <person name="Liu L."/>
            <person name="Gao P."/>
            <person name="Wang L."/>
        </authorList>
    </citation>
    <scope>NUCLEOTIDE SEQUENCE [LARGE SCALE GENOMIC DNA]</scope>
    <source>
        <strain evidence="11">An76</strain>
    </source>
</reference>